<sequence length="89" mass="10181">MVSTFAFPLITGHHMVTHMNHHMDRHMDHHTGHHLDLYTGLRQTFTVTHRAINATEIVSWIISMAHTNAIVKADTVETIAHIITFQVSF</sequence>
<dbReference type="EMBL" id="CAWYQH010000119">
    <property type="protein sequence ID" value="CAK8690792.1"/>
    <property type="molecule type" value="Genomic_DNA"/>
</dbReference>
<dbReference type="Proteomes" id="UP001642483">
    <property type="component" value="Unassembled WGS sequence"/>
</dbReference>
<reference evidence="1 2" key="1">
    <citation type="submission" date="2024-02" db="EMBL/GenBank/DDBJ databases">
        <authorList>
            <person name="Daric V."/>
            <person name="Darras S."/>
        </authorList>
    </citation>
    <scope>NUCLEOTIDE SEQUENCE [LARGE SCALE GENOMIC DNA]</scope>
</reference>
<evidence type="ECO:0000313" key="1">
    <source>
        <dbReference type="EMBL" id="CAK8690792.1"/>
    </source>
</evidence>
<evidence type="ECO:0000313" key="2">
    <source>
        <dbReference type="Proteomes" id="UP001642483"/>
    </source>
</evidence>
<gene>
    <name evidence="1" type="ORF">CVLEPA_LOCUS23363</name>
</gene>
<proteinExistence type="predicted"/>
<organism evidence="1 2">
    <name type="scientific">Clavelina lepadiformis</name>
    <name type="common">Light-bulb sea squirt</name>
    <name type="synonym">Ascidia lepadiformis</name>
    <dbReference type="NCBI Taxonomy" id="159417"/>
    <lineage>
        <taxon>Eukaryota</taxon>
        <taxon>Metazoa</taxon>
        <taxon>Chordata</taxon>
        <taxon>Tunicata</taxon>
        <taxon>Ascidiacea</taxon>
        <taxon>Aplousobranchia</taxon>
        <taxon>Clavelinidae</taxon>
        <taxon>Clavelina</taxon>
    </lineage>
</organism>
<name>A0ABP0GH38_CLALP</name>
<comment type="caution">
    <text evidence="1">The sequence shown here is derived from an EMBL/GenBank/DDBJ whole genome shotgun (WGS) entry which is preliminary data.</text>
</comment>
<protein>
    <submittedName>
        <fullName evidence="1">Uncharacterized protein</fullName>
    </submittedName>
</protein>
<keyword evidence="2" id="KW-1185">Reference proteome</keyword>
<accession>A0ABP0GH38</accession>